<comment type="caution">
    <text evidence="2">The sequence shown here is derived from an EMBL/GenBank/DDBJ whole genome shotgun (WGS) entry which is preliminary data.</text>
</comment>
<organism evidence="2 3">
    <name type="scientific">Rhodocollybia butyracea</name>
    <dbReference type="NCBI Taxonomy" id="206335"/>
    <lineage>
        <taxon>Eukaryota</taxon>
        <taxon>Fungi</taxon>
        <taxon>Dikarya</taxon>
        <taxon>Basidiomycota</taxon>
        <taxon>Agaricomycotina</taxon>
        <taxon>Agaricomycetes</taxon>
        <taxon>Agaricomycetidae</taxon>
        <taxon>Agaricales</taxon>
        <taxon>Marasmiineae</taxon>
        <taxon>Omphalotaceae</taxon>
        <taxon>Rhodocollybia</taxon>
    </lineage>
</organism>
<feature type="compositionally biased region" description="Polar residues" evidence="1">
    <location>
        <begin position="138"/>
        <end position="148"/>
    </location>
</feature>
<feature type="compositionally biased region" description="Polar residues" evidence="1">
    <location>
        <begin position="161"/>
        <end position="170"/>
    </location>
</feature>
<reference evidence="2" key="1">
    <citation type="submission" date="2020-11" db="EMBL/GenBank/DDBJ databases">
        <authorList>
            <consortium name="DOE Joint Genome Institute"/>
            <person name="Ahrendt S."/>
            <person name="Riley R."/>
            <person name="Andreopoulos W."/>
            <person name="Labutti K."/>
            <person name="Pangilinan J."/>
            <person name="Ruiz-Duenas F.J."/>
            <person name="Barrasa J.M."/>
            <person name="Sanchez-Garcia M."/>
            <person name="Camarero S."/>
            <person name="Miyauchi S."/>
            <person name="Serrano A."/>
            <person name="Linde D."/>
            <person name="Babiker R."/>
            <person name="Drula E."/>
            <person name="Ayuso-Fernandez I."/>
            <person name="Pacheco R."/>
            <person name="Padilla G."/>
            <person name="Ferreira P."/>
            <person name="Barriuso J."/>
            <person name="Kellner H."/>
            <person name="Castanera R."/>
            <person name="Alfaro M."/>
            <person name="Ramirez L."/>
            <person name="Pisabarro A.G."/>
            <person name="Kuo A."/>
            <person name="Tritt A."/>
            <person name="Lipzen A."/>
            <person name="He G."/>
            <person name="Yan M."/>
            <person name="Ng V."/>
            <person name="Cullen D."/>
            <person name="Martin F."/>
            <person name="Rosso M.-N."/>
            <person name="Henrissat B."/>
            <person name="Hibbett D."/>
            <person name="Martinez A.T."/>
            <person name="Grigoriev I.V."/>
        </authorList>
    </citation>
    <scope>NUCLEOTIDE SEQUENCE</scope>
    <source>
        <strain evidence="2">AH 40177</strain>
    </source>
</reference>
<proteinExistence type="predicted"/>
<feature type="region of interest" description="Disordered" evidence="1">
    <location>
        <begin position="85"/>
        <end position="180"/>
    </location>
</feature>
<keyword evidence="3" id="KW-1185">Reference proteome</keyword>
<feature type="compositionally biased region" description="Low complexity" evidence="1">
    <location>
        <begin position="149"/>
        <end position="160"/>
    </location>
</feature>
<accession>A0A9P5U6M1</accession>
<evidence type="ECO:0000313" key="3">
    <source>
        <dbReference type="Proteomes" id="UP000772434"/>
    </source>
</evidence>
<sequence>MVPSSLGGTALVTVSLSPDASKKQGVVIWIQEAARGISDCSSPGSAEPVDLEIHHVYLLYCASREQLQEGYNPNLLETGKKQMDADLESSNGKEGYPANCDFGQLSSSRRTAPRFRTTRGIRPHISTSTSTSNSTSSQVTDPQNVQCATSTNISSSTTSTALQQSVQLASRPQPRRRETS</sequence>
<protein>
    <submittedName>
        <fullName evidence="2">Uncharacterized protein</fullName>
    </submittedName>
</protein>
<evidence type="ECO:0000256" key="1">
    <source>
        <dbReference type="SAM" id="MobiDB-lite"/>
    </source>
</evidence>
<feature type="compositionally biased region" description="Low complexity" evidence="1">
    <location>
        <begin position="126"/>
        <end position="137"/>
    </location>
</feature>
<dbReference type="Proteomes" id="UP000772434">
    <property type="component" value="Unassembled WGS sequence"/>
</dbReference>
<evidence type="ECO:0000313" key="2">
    <source>
        <dbReference type="EMBL" id="KAF9067894.1"/>
    </source>
</evidence>
<gene>
    <name evidence="2" type="ORF">BDP27DRAFT_1403630</name>
</gene>
<dbReference type="AlphaFoldDB" id="A0A9P5U6M1"/>
<feature type="compositionally biased region" description="Basic residues" evidence="1">
    <location>
        <begin position="111"/>
        <end position="122"/>
    </location>
</feature>
<dbReference type="EMBL" id="JADNRY010000067">
    <property type="protein sequence ID" value="KAF9067894.1"/>
    <property type="molecule type" value="Genomic_DNA"/>
</dbReference>
<name>A0A9P5U6M1_9AGAR</name>
<dbReference type="OrthoDB" id="3268868at2759"/>